<proteinExistence type="predicted"/>
<keyword evidence="3" id="KW-0732">Signal</keyword>
<evidence type="ECO:0000313" key="4">
    <source>
        <dbReference type="EMBL" id="MBP0459315.1"/>
    </source>
</evidence>
<keyword evidence="2" id="KW-0812">Transmembrane</keyword>
<gene>
    <name evidence="4" type="ORF">JFN87_17645</name>
</gene>
<evidence type="ECO:0000256" key="1">
    <source>
        <dbReference type="SAM" id="MobiDB-lite"/>
    </source>
</evidence>
<feature type="compositionally biased region" description="Low complexity" evidence="1">
    <location>
        <begin position="142"/>
        <end position="178"/>
    </location>
</feature>
<organism evidence="4 5">
    <name type="scientific">Streptomyces montanisoli</name>
    <dbReference type="NCBI Taxonomy" id="2798581"/>
    <lineage>
        <taxon>Bacteria</taxon>
        <taxon>Bacillati</taxon>
        <taxon>Actinomycetota</taxon>
        <taxon>Actinomycetes</taxon>
        <taxon>Kitasatosporales</taxon>
        <taxon>Streptomycetaceae</taxon>
        <taxon>Streptomyces</taxon>
    </lineage>
</organism>
<protein>
    <submittedName>
        <fullName evidence="4">LPXTG cell wall anchor domain-containing protein</fullName>
    </submittedName>
</protein>
<reference evidence="4" key="1">
    <citation type="submission" date="2021-03" db="EMBL/GenBank/DDBJ databases">
        <title>Whole genome sequence of Streptomyces bomunensis MMS17-BM035.</title>
        <authorList>
            <person name="Lee J.H."/>
        </authorList>
    </citation>
    <scope>NUCLEOTIDE SEQUENCE</scope>
    <source>
        <strain evidence="4">MMS17-BM035</strain>
    </source>
</reference>
<name>A0A940MAI7_9ACTN</name>
<feature type="compositionally biased region" description="Pro residues" evidence="1">
    <location>
        <begin position="125"/>
        <end position="141"/>
    </location>
</feature>
<dbReference type="AlphaFoldDB" id="A0A940MAI7"/>
<feature type="region of interest" description="Disordered" evidence="1">
    <location>
        <begin position="116"/>
        <end position="190"/>
    </location>
</feature>
<keyword evidence="5" id="KW-1185">Reference proteome</keyword>
<feature type="signal peptide" evidence="3">
    <location>
        <begin position="1"/>
        <end position="33"/>
    </location>
</feature>
<feature type="transmembrane region" description="Helical" evidence="2">
    <location>
        <begin position="193"/>
        <end position="211"/>
    </location>
</feature>
<dbReference type="EMBL" id="JAGIQL010000068">
    <property type="protein sequence ID" value="MBP0459315.1"/>
    <property type="molecule type" value="Genomic_DNA"/>
</dbReference>
<evidence type="ECO:0000256" key="2">
    <source>
        <dbReference type="SAM" id="Phobius"/>
    </source>
</evidence>
<comment type="caution">
    <text evidence="4">The sequence shown here is derived from an EMBL/GenBank/DDBJ whole genome shotgun (WGS) entry which is preliminary data.</text>
</comment>
<dbReference type="NCBIfam" id="TIGR01167">
    <property type="entry name" value="LPXTG_anchor"/>
    <property type="match status" value="1"/>
</dbReference>
<sequence length="220" mass="21883">MTRFGSLRRPGALISVAAAGVLGVGLAAGPASAHTPRWQLTCDSVSVNLQAYDGQSTNTVELMVDGKDLVPVTTFGSSFQRQHLDLPDHGAEITAHLVVKAGDNAKYDFDDTKTVKDCPIKSTPPTAPPSSQPPSSQPPSAPASSAPASSAPASSAPASPAPASSSAAAAPVASPSASGDNLAETGSSSSTPVIAGAAAVVVIAGAGILWASRKRRAAQH</sequence>
<accession>A0A940MAI7</accession>
<keyword evidence="2" id="KW-1133">Transmembrane helix</keyword>
<evidence type="ECO:0000313" key="5">
    <source>
        <dbReference type="Proteomes" id="UP000670475"/>
    </source>
</evidence>
<keyword evidence="2" id="KW-0472">Membrane</keyword>
<dbReference type="NCBIfam" id="NF041528">
    <property type="entry name" value="strep_LAETG"/>
    <property type="match status" value="1"/>
</dbReference>
<dbReference type="Proteomes" id="UP000670475">
    <property type="component" value="Unassembled WGS sequence"/>
</dbReference>
<evidence type="ECO:0000256" key="3">
    <source>
        <dbReference type="SAM" id="SignalP"/>
    </source>
</evidence>
<feature type="chain" id="PRO_5037254248" evidence="3">
    <location>
        <begin position="34"/>
        <end position="220"/>
    </location>
</feature>